<dbReference type="Gene3D" id="3.10.310.30">
    <property type="match status" value="1"/>
</dbReference>
<reference evidence="3" key="1">
    <citation type="submission" date="2020-02" db="EMBL/GenBank/DDBJ databases">
        <authorList>
            <person name="Meier V. D."/>
        </authorList>
    </citation>
    <scope>NUCLEOTIDE SEQUENCE</scope>
    <source>
        <strain evidence="3">AVDCRST_MAG87</strain>
    </source>
</reference>
<dbReference type="InterPro" id="IPR038763">
    <property type="entry name" value="DHH_sf"/>
</dbReference>
<dbReference type="InterPro" id="IPR003156">
    <property type="entry name" value="DHHA1_dom"/>
</dbReference>
<accession>A0A6J4UZ96</accession>
<dbReference type="GO" id="GO:0003676">
    <property type="term" value="F:nucleic acid binding"/>
    <property type="evidence" value="ECO:0007669"/>
    <property type="project" value="InterPro"/>
</dbReference>
<evidence type="ECO:0000259" key="1">
    <source>
        <dbReference type="Pfam" id="PF01368"/>
    </source>
</evidence>
<gene>
    <name evidence="3" type="ORF">AVDCRST_MAG87-1707</name>
</gene>
<dbReference type="Pfam" id="PF01368">
    <property type="entry name" value="DHH"/>
    <property type="match status" value="1"/>
</dbReference>
<protein>
    <submittedName>
        <fullName evidence="3">RecJ</fullName>
    </submittedName>
</protein>
<organism evidence="3">
    <name type="scientific">uncultured Thermomicrobiales bacterium</name>
    <dbReference type="NCBI Taxonomy" id="1645740"/>
    <lineage>
        <taxon>Bacteria</taxon>
        <taxon>Pseudomonadati</taxon>
        <taxon>Thermomicrobiota</taxon>
        <taxon>Thermomicrobia</taxon>
        <taxon>Thermomicrobiales</taxon>
        <taxon>environmental samples</taxon>
    </lineage>
</organism>
<evidence type="ECO:0000313" key="3">
    <source>
        <dbReference type="EMBL" id="CAA9562759.1"/>
    </source>
</evidence>
<dbReference type="Gene3D" id="3.90.1640.10">
    <property type="entry name" value="inorganic pyrophosphatase (n-terminal core)"/>
    <property type="match status" value="1"/>
</dbReference>
<sequence>MSGPGWKIDPEAARDALRVLREARFVLMPTHQNVDADGLSSPLALVHALRQLGVDAVPLIGDGVVPQNLSFLPGFENVLVYGRDELPEYDVLCLVDCADRKRLGAFYTDDPDRVNGSVPIVNIDHHVTNDRFGVVNIVESHAASASEVVTDMLAVWGSELTRDIAQCLLAGIYGDTLGLRTESTSSRTMRTAADLVDAGAHPGPIVDALFRLKPRSSVCLWERALRNVQWTGSLIWTELTPDDFTACGASPVEAEGLVNFLTGTEGSHVAAILYANDRGWRVSMRSVDANVAEIAAEFGGGGHPRAAGCTIVGDDSVKRHFLERVSVLASGATEAPGDAPTS</sequence>
<dbReference type="SUPFAM" id="SSF64182">
    <property type="entry name" value="DHH phosphoesterases"/>
    <property type="match status" value="1"/>
</dbReference>
<dbReference type="PANTHER" id="PTHR47618">
    <property type="entry name" value="BIFUNCTIONAL OLIGORIBONUCLEASE AND PAP PHOSPHATASE NRNA"/>
    <property type="match status" value="1"/>
</dbReference>
<dbReference type="PANTHER" id="PTHR47618:SF1">
    <property type="entry name" value="BIFUNCTIONAL OLIGORIBONUCLEASE AND PAP PHOSPHATASE NRNA"/>
    <property type="match status" value="1"/>
</dbReference>
<proteinExistence type="predicted"/>
<dbReference type="InterPro" id="IPR001667">
    <property type="entry name" value="DDH_dom"/>
</dbReference>
<feature type="domain" description="DDH" evidence="1">
    <location>
        <begin position="30"/>
        <end position="172"/>
    </location>
</feature>
<name>A0A6J4UZ96_9BACT</name>
<evidence type="ECO:0000259" key="2">
    <source>
        <dbReference type="Pfam" id="PF02272"/>
    </source>
</evidence>
<dbReference type="Pfam" id="PF02272">
    <property type="entry name" value="DHHA1"/>
    <property type="match status" value="1"/>
</dbReference>
<dbReference type="AlphaFoldDB" id="A0A6J4UZ96"/>
<dbReference type="InterPro" id="IPR051319">
    <property type="entry name" value="Oligoribo/pAp-PDE_c-di-AMP_PDE"/>
</dbReference>
<feature type="domain" description="DHHA1" evidence="2">
    <location>
        <begin position="248"/>
        <end position="322"/>
    </location>
</feature>
<dbReference type="EMBL" id="CADCWJ010000384">
    <property type="protein sequence ID" value="CAA9562759.1"/>
    <property type="molecule type" value="Genomic_DNA"/>
</dbReference>